<evidence type="ECO:0000313" key="1">
    <source>
        <dbReference type="EMBL" id="KAK4107398.1"/>
    </source>
</evidence>
<gene>
    <name evidence="1" type="ORF">N656DRAFT_511438</name>
</gene>
<name>A0AAN6T793_9PEZI</name>
<dbReference type="Proteomes" id="UP001302812">
    <property type="component" value="Unassembled WGS sequence"/>
</dbReference>
<reference evidence="1" key="1">
    <citation type="journal article" date="2023" name="Mol. Phylogenet. Evol.">
        <title>Genome-scale phylogeny and comparative genomics of the fungal order Sordariales.</title>
        <authorList>
            <person name="Hensen N."/>
            <person name="Bonometti L."/>
            <person name="Westerberg I."/>
            <person name="Brannstrom I.O."/>
            <person name="Guillou S."/>
            <person name="Cros-Aarteil S."/>
            <person name="Calhoun S."/>
            <person name="Haridas S."/>
            <person name="Kuo A."/>
            <person name="Mondo S."/>
            <person name="Pangilinan J."/>
            <person name="Riley R."/>
            <person name="LaButti K."/>
            <person name="Andreopoulos B."/>
            <person name="Lipzen A."/>
            <person name="Chen C."/>
            <person name="Yan M."/>
            <person name="Daum C."/>
            <person name="Ng V."/>
            <person name="Clum A."/>
            <person name="Steindorff A."/>
            <person name="Ohm R.A."/>
            <person name="Martin F."/>
            <person name="Silar P."/>
            <person name="Natvig D.O."/>
            <person name="Lalanne C."/>
            <person name="Gautier V."/>
            <person name="Ament-Velasquez S.L."/>
            <person name="Kruys A."/>
            <person name="Hutchinson M.I."/>
            <person name="Powell A.J."/>
            <person name="Barry K."/>
            <person name="Miller A.N."/>
            <person name="Grigoriev I.V."/>
            <person name="Debuchy R."/>
            <person name="Gladieux P."/>
            <person name="Hiltunen Thoren M."/>
            <person name="Johannesson H."/>
        </authorList>
    </citation>
    <scope>NUCLEOTIDE SEQUENCE</scope>
    <source>
        <strain evidence="1">CBS 508.74</strain>
    </source>
</reference>
<comment type="caution">
    <text evidence="1">The sequence shown here is derived from an EMBL/GenBank/DDBJ whole genome shotgun (WGS) entry which is preliminary data.</text>
</comment>
<organism evidence="1 2">
    <name type="scientific">Canariomyces notabilis</name>
    <dbReference type="NCBI Taxonomy" id="2074819"/>
    <lineage>
        <taxon>Eukaryota</taxon>
        <taxon>Fungi</taxon>
        <taxon>Dikarya</taxon>
        <taxon>Ascomycota</taxon>
        <taxon>Pezizomycotina</taxon>
        <taxon>Sordariomycetes</taxon>
        <taxon>Sordariomycetidae</taxon>
        <taxon>Sordariales</taxon>
        <taxon>Chaetomiaceae</taxon>
        <taxon>Canariomyces</taxon>
    </lineage>
</organism>
<evidence type="ECO:0000313" key="2">
    <source>
        <dbReference type="Proteomes" id="UP001302812"/>
    </source>
</evidence>
<dbReference type="AlphaFoldDB" id="A0AAN6T793"/>
<keyword evidence="2" id="KW-1185">Reference proteome</keyword>
<dbReference type="GeneID" id="89934029"/>
<accession>A0AAN6T793</accession>
<dbReference type="RefSeq" id="XP_064664968.1">
    <property type="nucleotide sequence ID" value="XM_064809905.1"/>
</dbReference>
<proteinExistence type="predicted"/>
<sequence length="100" mass="11386">MTLIEPEHWLLRSLRPQARLCSSAEAQDAVSFAVFGYFWALLAAAPDRDFPPITLTTHHLVMRRGHHSKSSPVPDSRRPGYVFVWEEQRKGTDHDKGNSC</sequence>
<reference evidence="1" key="2">
    <citation type="submission" date="2023-05" db="EMBL/GenBank/DDBJ databases">
        <authorList>
            <consortium name="Lawrence Berkeley National Laboratory"/>
            <person name="Steindorff A."/>
            <person name="Hensen N."/>
            <person name="Bonometti L."/>
            <person name="Westerberg I."/>
            <person name="Brannstrom I.O."/>
            <person name="Guillou S."/>
            <person name="Cros-Aarteil S."/>
            <person name="Calhoun S."/>
            <person name="Haridas S."/>
            <person name="Kuo A."/>
            <person name="Mondo S."/>
            <person name="Pangilinan J."/>
            <person name="Riley R."/>
            <person name="Labutti K."/>
            <person name="Andreopoulos B."/>
            <person name="Lipzen A."/>
            <person name="Chen C."/>
            <person name="Yanf M."/>
            <person name="Daum C."/>
            <person name="Ng V."/>
            <person name="Clum A."/>
            <person name="Ohm R."/>
            <person name="Martin F."/>
            <person name="Silar P."/>
            <person name="Natvig D."/>
            <person name="Lalanne C."/>
            <person name="Gautier V."/>
            <person name="Ament-Velasquez S.L."/>
            <person name="Kruys A."/>
            <person name="Hutchinson M.I."/>
            <person name="Powell A.J."/>
            <person name="Barry K."/>
            <person name="Miller A.N."/>
            <person name="Grigoriev I.V."/>
            <person name="Debuchy R."/>
            <person name="Gladieux P."/>
            <person name="Thoren M.H."/>
            <person name="Johannesson H."/>
        </authorList>
    </citation>
    <scope>NUCLEOTIDE SEQUENCE</scope>
    <source>
        <strain evidence="1">CBS 508.74</strain>
    </source>
</reference>
<protein>
    <submittedName>
        <fullName evidence="1">Uncharacterized protein</fullName>
    </submittedName>
</protein>
<dbReference type="EMBL" id="MU853374">
    <property type="protein sequence ID" value="KAK4107398.1"/>
    <property type="molecule type" value="Genomic_DNA"/>
</dbReference>